<sequence>IPEWVGIVLYAVILVRIGCSPDPFFKTPFYTFFITTGIYGIISVISFMVGARLHLTPPWAWIFKLSWVLNQIGAMGSLMGKLVIVIHRRAVLNSVDLMENRWSRACVRRLILVQFSIPFASTATIYFYDYKYTEKGGTQLVATFADEDLVTSKIIVTIGYFGYVVATIVFAFLTSKSLAKLSSIVGEGNIRRKILRQQRVMFIIVAFCVFSHFIKAVHQILWGISTLLGLSGATAAIVPYYSLANGLATYTAPVVLFICSSKGRRLFIPRFAFPSSS</sequence>
<evidence type="ECO:0000313" key="2">
    <source>
        <dbReference type="EMBL" id="GMR46694.1"/>
    </source>
</evidence>
<evidence type="ECO:0000256" key="1">
    <source>
        <dbReference type="SAM" id="Phobius"/>
    </source>
</evidence>
<reference evidence="3" key="1">
    <citation type="submission" date="2022-10" db="EMBL/GenBank/DDBJ databases">
        <title>Genome assembly of Pristionchus species.</title>
        <authorList>
            <person name="Yoshida K."/>
            <person name="Sommer R.J."/>
        </authorList>
    </citation>
    <scope>NUCLEOTIDE SEQUENCE [LARGE SCALE GENOMIC DNA]</scope>
    <source>
        <strain evidence="3">RS5460</strain>
    </source>
</reference>
<feature type="transmembrane region" description="Helical" evidence="1">
    <location>
        <begin position="200"/>
        <end position="220"/>
    </location>
</feature>
<keyword evidence="1" id="KW-0472">Membrane</keyword>
<dbReference type="Pfam" id="PF10323">
    <property type="entry name" value="7TM_GPCR_Srv"/>
    <property type="match status" value="1"/>
</dbReference>
<dbReference type="Proteomes" id="UP001328107">
    <property type="component" value="Unassembled WGS sequence"/>
</dbReference>
<dbReference type="PANTHER" id="PTHR31552:SF31">
    <property type="entry name" value="SERPENTINE RECEPTOR CLASS GAMMA"/>
    <property type="match status" value="1"/>
</dbReference>
<dbReference type="EMBL" id="BTRK01000004">
    <property type="protein sequence ID" value="GMR46694.1"/>
    <property type="molecule type" value="Genomic_DNA"/>
</dbReference>
<feature type="transmembrane region" description="Helical" evidence="1">
    <location>
        <begin position="67"/>
        <end position="86"/>
    </location>
</feature>
<name>A0AAN5HZR0_9BILA</name>
<feature type="transmembrane region" description="Helical" evidence="1">
    <location>
        <begin position="154"/>
        <end position="173"/>
    </location>
</feature>
<keyword evidence="1" id="KW-0812">Transmembrane</keyword>
<evidence type="ECO:0008006" key="4">
    <source>
        <dbReference type="Google" id="ProtNLM"/>
    </source>
</evidence>
<dbReference type="AlphaFoldDB" id="A0AAN5HZR0"/>
<gene>
    <name evidence="2" type="ORF">PMAYCL1PPCAC_16889</name>
</gene>
<keyword evidence="3" id="KW-1185">Reference proteome</keyword>
<feature type="transmembrane region" description="Helical" evidence="1">
    <location>
        <begin position="107"/>
        <end position="128"/>
    </location>
</feature>
<feature type="transmembrane region" description="Helical" evidence="1">
    <location>
        <begin position="32"/>
        <end position="55"/>
    </location>
</feature>
<organism evidence="2 3">
    <name type="scientific">Pristionchus mayeri</name>
    <dbReference type="NCBI Taxonomy" id="1317129"/>
    <lineage>
        <taxon>Eukaryota</taxon>
        <taxon>Metazoa</taxon>
        <taxon>Ecdysozoa</taxon>
        <taxon>Nematoda</taxon>
        <taxon>Chromadorea</taxon>
        <taxon>Rhabditida</taxon>
        <taxon>Rhabditina</taxon>
        <taxon>Diplogasteromorpha</taxon>
        <taxon>Diplogasteroidea</taxon>
        <taxon>Neodiplogasteridae</taxon>
        <taxon>Pristionchus</taxon>
    </lineage>
</organism>
<feature type="transmembrane region" description="Helical" evidence="1">
    <location>
        <begin position="240"/>
        <end position="260"/>
    </location>
</feature>
<feature type="non-terminal residue" evidence="2">
    <location>
        <position position="1"/>
    </location>
</feature>
<dbReference type="InterPro" id="IPR019426">
    <property type="entry name" value="7TM_GPCR_serpentine_rcpt_Srv"/>
</dbReference>
<protein>
    <recommendedName>
        <fullName evidence="4">Serpentine receptor class gamma</fullName>
    </recommendedName>
</protein>
<evidence type="ECO:0000313" key="3">
    <source>
        <dbReference type="Proteomes" id="UP001328107"/>
    </source>
</evidence>
<proteinExistence type="predicted"/>
<keyword evidence="1" id="KW-1133">Transmembrane helix</keyword>
<accession>A0AAN5HZR0</accession>
<comment type="caution">
    <text evidence="2">The sequence shown here is derived from an EMBL/GenBank/DDBJ whole genome shotgun (WGS) entry which is preliminary data.</text>
</comment>
<feature type="non-terminal residue" evidence="2">
    <location>
        <position position="277"/>
    </location>
</feature>
<feature type="transmembrane region" description="Helical" evidence="1">
    <location>
        <begin position="6"/>
        <end position="25"/>
    </location>
</feature>
<dbReference type="PANTHER" id="PTHR31552">
    <property type="entry name" value="SERPENTINE RECEPTOR CLASS GAMMA"/>
    <property type="match status" value="1"/>
</dbReference>